<name>A0A443NII0_9MAGN</name>
<evidence type="ECO:0000313" key="1">
    <source>
        <dbReference type="EMBL" id="RWR78317.1"/>
    </source>
</evidence>
<gene>
    <name evidence="1" type="ORF">CKAN_00684300</name>
</gene>
<comment type="caution">
    <text evidence="1">The sequence shown here is derived from an EMBL/GenBank/DDBJ whole genome shotgun (WGS) entry which is preliminary data.</text>
</comment>
<organism evidence="1 2">
    <name type="scientific">Cinnamomum micranthum f. kanehirae</name>
    <dbReference type="NCBI Taxonomy" id="337451"/>
    <lineage>
        <taxon>Eukaryota</taxon>
        <taxon>Viridiplantae</taxon>
        <taxon>Streptophyta</taxon>
        <taxon>Embryophyta</taxon>
        <taxon>Tracheophyta</taxon>
        <taxon>Spermatophyta</taxon>
        <taxon>Magnoliopsida</taxon>
        <taxon>Magnoliidae</taxon>
        <taxon>Laurales</taxon>
        <taxon>Lauraceae</taxon>
        <taxon>Cinnamomum</taxon>
    </lineage>
</organism>
<keyword evidence="1" id="KW-0418">Kinase</keyword>
<evidence type="ECO:0000313" key="2">
    <source>
        <dbReference type="Proteomes" id="UP000283530"/>
    </source>
</evidence>
<accession>A0A443NII0</accession>
<dbReference type="EMBL" id="QPKB01000002">
    <property type="protein sequence ID" value="RWR78317.1"/>
    <property type="molecule type" value="Genomic_DNA"/>
</dbReference>
<sequence>MQRYFCCYLDDGLKLKRIRGPKPRDQRRERFYIENGARLLEESIASCDGKENPIQMFSEEELKQSNKQL</sequence>
<dbReference type="OrthoDB" id="75710at2759"/>
<dbReference type="Proteomes" id="UP000283530">
    <property type="component" value="Unassembled WGS sequence"/>
</dbReference>
<dbReference type="GO" id="GO:0016301">
    <property type="term" value="F:kinase activity"/>
    <property type="evidence" value="ECO:0007669"/>
    <property type="project" value="UniProtKB-KW"/>
</dbReference>
<protein>
    <submittedName>
        <fullName evidence="1">Putative Kinase superfamily protein</fullName>
    </submittedName>
</protein>
<keyword evidence="2" id="KW-1185">Reference proteome</keyword>
<reference evidence="1 2" key="1">
    <citation type="journal article" date="2019" name="Nat. Plants">
        <title>Stout camphor tree genome fills gaps in understanding of flowering plant genome evolution.</title>
        <authorList>
            <person name="Chaw S.M."/>
            <person name="Liu Y.C."/>
            <person name="Wu Y.W."/>
            <person name="Wang H.Y."/>
            <person name="Lin C.I."/>
            <person name="Wu C.S."/>
            <person name="Ke H.M."/>
            <person name="Chang L.Y."/>
            <person name="Hsu C.Y."/>
            <person name="Yang H.T."/>
            <person name="Sudianto E."/>
            <person name="Hsu M.H."/>
            <person name="Wu K.P."/>
            <person name="Wang L.N."/>
            <person name="Leebens-Mack J.H."/>
            <person name="Tsai I.J."/>
        </authorList>
    </citation>
    <scope>NUCLEOTIDE SEQUENCE [LARGE SCALE GENOMIC DNA]</scope>
    <source>
        <strain evidence="2">cv. Chaw 1501</strain>
        <tissue evidence="1">Young leaves</tissue>
    </source>
</reference>
<proteinExistence type="predicted"/>
<dbReference type="AlphaFoldDB" id="A0A443NII0"/>
<keyword evidence="1" id="KW-0808">Transferase</keyword>